<sequence>MKLGKGTGKASKAFTQRSLSGHVEGRGPLLAVEKCREKGGKELGDLVLGDMQVQESFVPKGTEDPDDYHRAYLWFIAENSGVDISRREWAGSDGWKN</sequence>
<reference evidence="2" key="1">
    <citation type="journal article" date="2011" name="PLoS Genet.">
        <title>Genomic analysis of the necrotrophic fungal pathogens Sclerotinia sclerotiorum and Botrytis cinerea.</title>
        <authorList>
            <person name="Amselem J."/>
            <person name="Cuomo C.A."/>
            <person name="van Kan J.A."/>
            <person name="Viaud M."/>
            <person name="Benito E.P."/>
            <person name="Couloux A."/>
            <person name="Coutinho P.M."/>
            <person name="de Vries R.P."/>
            <person name="Dyer P.S."/>
            <person name="Fillinger S."/>
            <person name="Fournier E."/>
            <person name="Gout L."/>
            <person name="Hahn M."/>
            <person name="Kohn L."/>
            <person name="Lapalu N."/>
            <person name="Plummer K.M."/>
            <person name="Pradier J.M."/>
            <person name="Quevillon E."/>
            <person name="Sharon A."/>
            <person name="Simon A."/>
            <person name="ten Have A."/>
            <person name="Tudzynski B."/>
            <person name="Tudzynski P."/>
            <person name="Wincker P."/>
            <person name="Andrew M."/>
            <person name="Anthouard V."/>
            <person name="Beever R.E."/>
            <person name="Beffa R."/>
            <person name="Benoit I."/>
            <person name="Bouzid O."/>
            <person name="Brault B."/>
            <person name="Chen Z."/>
            <person name="Choquer M."/>
            <person name="Collemare J."/>
            <person name="Cotton P."/>
            <person name="Danchin E.G."/>
            <person name="Da Silva C."/>
            <person name="Gautier A."/>
            <person name="Giraud C."/>
            <person name="Giraud T."/>
            <person name="Gonzalez C."/>
            <person name="Grossetete S."/>
            <person name="Guldener U."/>
            <person name="Henrissat B."/>
            <person name="Howlett B.J."/>
            <person name="Kodira C."/>
            <person name="Kretschmer M."/>
            <person name="Lappartient A."/>
            <person name="Leroch M."/>
            <person name="Levis C."/>
            <person name="Mauceli E."/>
            <person name="Neuveglise C."/>
            <person name="Oeser B."/>
            <person name="Pearson M."/>
            <person name="Poulain J."/>
            <person name="Poussereau N."/>
            <person name="Quesneville H."/>
            <person name="Rascle C."/>
            <person name="Schumacher J."/>
            <person name="Segurens B."/>
            <person name="Sexton A."/>
            <person name="Silva E."/>
            <person name="Sirven C."/>
            <person name="Soanes D.M."/>
            <person name="Talbot N.J."/>
            <person name="Templeton M."/>
            <person name="Yandava C."/>
            <person name="Yarden O."/>
            <person name="Zeng Q."/>
            <person name="Rollins J.A."/>
            <person name="Lebrun M.H."/>
            <person name="Dickman M."/>
        </authorList>
    </citation>
    <scope>NUCLEOTIDE SEQUENCE [LARGE SCALE GENOMIC DNA]</scope>
    <source>
        <strain evidence="2">T4</strain>
    </source>
</reference>
<protein>
    <submittedName>
        <fullName evidence="1">Uncharacterized protein</fullName>
    </submittedName>
</protein>
<name>G2Y4X9_BOTF4</name>
<dbReference type="Proteomes" id="UP000008177">
    <property type="component" value="Unplaced contigs"/>
</dbReference>
<dbReference type="EMBL" id="FQ790287">
    <property type="protein sequence ID" value="CCD47719.1"/>
    <property type="molecule type" value="Genomic_DNA"/>
</dbReference>
<evidence type="ECO:0000313" key="1">
    <source>
        <dbReference type="EMBL" id="CCD47719.1"/>
    </source>
</evidence>
<accession>G2Y4X9</accession>
<gene>
    <name evidence="1" type="ORF">BofuT4_uP036990.1</name>
</gene>
<dbReference type="HOGENOM" id="CLU_2346444_0_0_1"/>
<dbReference type="AlphaFoldDB" id="G2Y4X9"/>
<evidence type="ECO:0000313" key="2">
    <source>
        <dbReference type="Proteomes" id="UP000008177"/>
    </source>
</evidence>
<dbReference type="InParanoid" id="G2Y4X9"/>
<proteinExistence type="predicted"/>
<organism evidence="1 2">
    <name type="scientific">Botryotinia fuckeliana (strain T4)</name>
    <name type="common">Noble rot fungus</name>
    <name type="synonym">Botrytis cinerea</name>
    <dbReference type="NCBI Taxonomy" id="999810"/>
    <lineage>
        <taxon>Eukaryota</taxon>
        <taxon>Fungi</taxon>
        <taxon>Dikarya</taxon>
        <taxon>Ascomycota</taxon>
        <taxon>Pezizomycotina</taxon>
        <taxon>Leotiomycetes</taxon>
        <taxon>Helotiales</taxon>
        <taxon>Sclerotiniaceae</taxon>
        <taxon>Botrytis</taxon>
    </lineage>
</organism>